<sequence>MPGVTGPSDRLLDCVLDLLVAEGYEGISIRRVATAAGVSIGAVQHHFATKDALLTAAMDRVSQQFQQRLERRIAPGAGPAEWLRAVADELVSTGEERRPASVIWLVRMARAAVHEPTAEVHRREWQQVEDLLAQLVAAARPDLAEQSVRDEATVLLALLDGLAGAAAVEPGRVPPERAEALVARHLDALLDPVRPPA</sequence>
<evidence type="ECO:0000256" key="2">
    <source>
        <dbReference type="ARBA" id="ARBA00023015"/>
    </source>
</evidence>
<evidence type="ECO:0000256" key="1">
    <source>
        <dbReference type="ARBA" id="ARBA00022491"/>
    </source>
</evidence>
<dbReference type="InterPro" id="IPR001647">
    <property type="entry name" value="HTH_TetR"/>
</dbReference>
<dbReference type="InterPro" id="IPR036271">
    <property type="entry name" value="Tet_transcr_reg_TetR-rel_C_sf"/>
</dbReference>
<evidence type="ECO:0000256" key="3">
    <source>
        <dbReference type="ARBA" id="ARBA00023125"/>
    </source>
</evidence>
<dbReference type="PROSITE" id="PS50977">
    <property type="entry name" value="HTH_TETR_2"/>
    <property type="match status" value="1"/>
</dbReference>
<proteinExistence type="predicted"/>
<dbReference type="InterPro" id="IPR009057">
    <property type="entry name" value="Homeodomain-like_sf"/>
</dbReference>
<dbReference type="SUPFAM" id="SSF46689">
    <property type="entry name" value="Homeodomain-like"/>
    <property type="match status" value="1"/>
</dbReference>
<keyword evidence="3 5" id="KW-0238">DNA-binding</keyword>
<organism evidence="7 8">
    <name type="scientific">Geodermatophilus poikilotrophus</name>
    <dbReference type="NCBI Taxonomy" id="1333667"/>
    <lineage>
        <taxon>Bacteria</taxon>
        <taxon>Bacillati</taxon>
        <taxon>Actinomycetota</taxon>
        <taxon>Actinomycetes</taxon>
        <taxon>Geodermatophilales</taxon>
        <taxon>Geodermatophilaceae</taxon>
        <taxon>Geodermatophilus</taxon>
    </lineage>
</organism>
<dbReference type="SUPFAM" id="SSF48498">
    <property type="entry name" value="Tetracyclin repressor-like, C-terminal domain"/>
    <property type="match status" value="1"/>
</dbReference>
<dbReference type="GO" id="GO:0000976">
    <property type="term" value="F:transcription cis-regulatory region binding"/>
    <property type="evidence" value="ECO:0007669"/>
    <property type="project" value="TreeGrafter"/>
</dbReference>
<dbReference type="Gene3D" id="1.10.357.10">
    <property type="entry name" value="Tetracycline Repressor, domain 2"/>
    <property type="match status" value="1"/>
</dbReference>
<gene>
    <name evidence="7" type="ORF">SAMN04488546_2398</name>
</gene>
<keyword evidence="4" id="KW-0804">Transcription</keyword>
<evidence type="ECO:0000313" key="8">
    <source>
        <dbReference type="Proteomes" id="UP000198507"/>
    </source>
</evidence>
<reference evidence="8" key="1">
    <citation type="submission" date="2016-10" db="EMBL/GenBank/DDBJ databases">
        <authorList>
            <person name="Varghese N."/>
            <person name="Submissions S."/>
        </authorList>
    </citation>
    <scope>NUCLEOTIDE SEQUENCE [LARGE SCALE GENOMIC DNA]</scope>
    <source>
        <strain evidence="8">DSM 44209</strain>
    </source>
</reference>
<accession>A0A1I0E7U1</accession>
<dbReference type="Pfam" id="PF13977">
    <property type="entry name" value="TetR_C_6"/>
    <property type="match status" value="1"/>
</dbReference>
<feature type="DNA-binding region" description="H-T-H motif" evidence="5">
    <location>
        <begin position="28"/>
        <end position="47"/>
    </location>
</feature>
<dbReference type="GO" id="GO:0003700">
    <property type="term" value="F:DNA-binding transcription factor activity"/>
    <property type="evidence" value="ECO:0007669"/>
    <property type="project" value="TreeGrafter"/>
</dbReference>
<dbReference type="Pfam" id="PF00440">
    <property type="entry name" value="TetR_N"/>
    <property type="match status" value="1"/>
</dbReference>
<dbReference type="PANTHER" id="PTHR30055:SF234">
    <property type="entry name" value="HTH-TYPE TRANSCRIPTIONAL REGULATOR BETI"/>
    <property type="match status" value="1"/>
</dbReference>
<dbReference type="OrthoDB" id="5242433at2"/>
<dbReference type="PRINTS" id="PR00455">
    <property type="entry name" value="HTHTETR"/>
</dbReference>
<feature type="domain" description="HTH tetR-type" evidence="6">
    <location>
        <begin position="5"/>
        <end position="65"/>
    </location>
</feature>
<name>A0A1I0E7U1_9ACTN</name>
<keyword evidence="1" id="KW-0678">Repressor</keyword>
<evidence type="ECO:0000256" key="5">
    <source>
        <dbReference type="PROSITE-ProRule" id="PRU00335"/>
    </source>
</evidence>
<dbReference type="EMBL" id="FOIE01000004">
    <property type="protein sequence ID" value="SET41210.1"/>
    <property type="molecule type" value="Genomic_DNA"/>
</dbReference>
<dbReference type="InterPro" id="IPR039538">
    <property type="entry name" value="BetI_C"/>
</dbReference>
<dbReference type="InterPro" id="IPR050109">
    <property type="entry name" value="HTH-type_TetR-like_transc_reg"/>
</dbReference>
<keyword evidence="8" id="KW-1185">Reference proteome</keyword>
<evidence type="ECO:0000256" key="4">
    <source>
        <dbReference type="ARBA" id="ARBA00023163"/>
    </source>
</evidence>
<evidence type="ECO:0000313" key="7">
    <source>
        <dbReference type="EMBL" id="SET41210.1"/>
    </source>
</evidence>
<protein>
    <submittedName>
        <fullName evidence="7">DNA-binding transcriptional regulator, AcrR family</fullName>
    </submittedName>
</protein>
<dbReference type="PANTHER" id="PTHR30055">
    <property type="entry name" value="HTH-TYPE TRANSCRIPTIONAL REGULATOR RUTR"/>
    <property type="match status" value="1"/>
</dbReference>
<dbReference type="Proteomes" id="UP000198507">
    <property type="component" value="Unassembled WGS sequence"/>
</dbReference>
<evidence type="ECO:0000259" key="6">
    <source>
        <dbReference type="PROSITE" id="PS50977"/>
    </source>
</evidence>
<keyword evidence="2" id="KW-0805">Transcription regulation</keyword>
<dbReference type="AlphaFoldDB" id="A0A1I0E7U1"/>